<comment type="similarity">
    <text evidence="9">Belongs to the DHPS family.</text>
</comment>
<dbReference type="PANTHER" id="PTHR20941">
    <property type="entry name" value="FOLATE SYNTHESIS PROTEINS"/>
    <property type="match status" value="1"/>
</dbReference>
<protein>
    <recommendedName>
        <fullName evidence="4 9">Dihydropteroate synthase</fullName>
        <shortName evidence="9">DHPS</shortName>
        <ecNumber evidence="4 9">2.5.1.15</ecNumber>
    </recommendedName>
    <alternativeName>
        <fullName evidence="9">Dihydropteroate pyrophosphorylase</fullName>
    </alternativeName>
</protein>
<accession>A0ABS2GS71</accession>
<evidence type="ECO:0000259" key="10">
    <source>
        <dbReference type="PROSITE" id="PS50972"/>
    </source>
</evidence>
<dbReference type="SUPFAM" id="SSF51717">
    <property type="entry name" value="Dihydropteroate synthetase-like"/>
    <property type="match status" value="1"/>
</dbReference>
<evidence type="ECO:0000256" key="4">
    <source>
        <dbReference type="ARBA" id="ARBA00012458"/>
    </source>
</evidence>
<keyword evidence="6 9" id="KW-0479">Metal-binding</keyword>
<evidence type="ECO:0000256" key="9">
    <source>
        <dbReference type="RuleBase" id="RU361205"/>
    </source>
</evidence>
<evidence type="ECO:0000256" key="5">
    <source>
        <dbReference type="ARBA" id="ARBA00022679"/>
    </source>
</evidence>
<keyword evidence="8 9" id="KW-0289">Folate biosynthesis</keyword>
<dbReference type="NCBIfam" id="TIGR01496">
    <property type="entry name" value="DHPS"/>
    <property type="match status" value="1"/>
</dbReference>
<comment type="caution">
    <text evidence="11">The sequence shown here is derived from an EMBL/GenBank/DDBJ whole genome shotgun (WGS) entry which is preliminary data.</text>
</comment>
<keyword evidence="12" id="KW-1185">Reference proteome</keyword>
<evidence type="ECO:0000313" key="11">
    <source>
        <dbReference type="EMBL" id="MBM6928036.1"/>
    </source>
</evidence>
<gene>
    <name evidence="11" type="primary">folP</name>
    <name evidence="11" type="ORF">H5985_01935</name>
</gene>
<reference evidence="11 12" key="1">
    <citation type="journal article" date="2021" name="Sci. Rep.">
        <title>The distribution of antibiotic resistance genes in chicken gut microbiota commensals.</title>
        <authorList>
            <person name="Juricova H."/>
            <person name="Matiasovicova J."/>
            <person name="Kubasova T."/>
            <person name="Cejkova D."/>
            <person name="Rychlik I."/>
        </authorList>
    </citation>
    <scope>NUCLEOTIDE SEQUENCE [LARGE SCALE GENOMIC DNA]</scope>
    <source>
        <strain evidence="11 12">An562</strain>
    </source>
</reference>
<comment type="pathway">
    <text evidence="3 9">Cofactor biosynthesis; tetrahydrofolate biosynthesis; 7,8-dihydrofolate from 2-amino-4-hydroxy-6-hydroxymethyl-7,8-dihydropteridine diphosphate and 4-aminobenzoate: step 1/2.</text>
</comment>
<organism evidence="11 12">
    <name type="scientific">Parasutterella secunda</name>
    <dbReference type="NCBI Taxonomy" id="626947"/>
    <lineage>
        <taxon>Bacteria</taxon>
        <taxon>Pseudomonadati</taxon>
        <taxon>Pseudomonadota</taxon>
        <taxon>Betaproteobacteria</taxon>
        <taxon>Burkholderiales</taxon>
        <taxon>Sutterellaceae</taxon>
        <taxon>Parasutterella</taxon>
    </lineage>
</organism>
<dbReference type="Proteomes" id="UP000777002">
    <property type="component" value="Unassembled WGS sequence"/>
</dbReference>
<evidence type="ECO:0000256" key="1">
    <source>
        <dbReference type="ARBA" id="ARBA00000012"/>
    </source>
</evidence>
<dbReference type="Pfam" id="PF00809">
    <property type="entry name" value="Pterin_bind"/>
    <property type="match status" value="1"/>
</dbReference>
<dbReference type="PROSITE" id="PS50972">
    <property type="entry name" value="PTERIN_BINDING"/>
    <property type="match status" value="1"/>
</dbReference>
<evidence type="ECO:0000256" key="7">
    <source>
        <dbReference type="ARBA" id="ARBA00022842"/>
    </source>
</evidence>
<evidence type="ECO:0000313" key="12">
    <source>
        <dbReference type="Proteomes" id="UP000777002"/>
    </source>
</evidence>
<dbReference type="InterPro" id="IPR045031">
    <property type="entry name" value="DHP_synth-like"/>
</dbReference>
<evidence type="ECO:0000256" key="6">
    <source>
        <dbReference type="ARBA" id="ARBA00022723"/>
    </source>
</evidence>
<dbReference type="PROSITE" id="PS00793">
    <property type="entry name" value="DHPS_2"/>
    <property type="match status" value="1"/>
</dbReference>
<evidence type="ECO:0000256" key="3">
    <source>
        <dbReference type="ARBA" id="ARBA00004763"/>
    </source>
</evidence>
<comment type="cofactor">
    <cofactor evidence="2 9">
        <name>Mg(2+)</name>
        <dbReference type="ChEBI" id="CHEBI:18420"/>
    </cofactor>
</comment>
<dbReference type="EMBL" id="JACJKX010000002">
    <property type="protein sequence ID" value="MBM6928036.1"/>
    <property type="molecule type" value="Genomic_DNA"/>
</dbReference>
<dbReference type="Gene3D" id="3.20.20.20">
    <property type="entry name" value="Dihydropteroate synthase-like"/>
    <property type="match status" value="1"/>
</dbReference>
<dbReference type="CDD" id="cd00739">
    <property type="entry name" value="DHPS"/>
    <property type="match status" value="1"/>
</dbReference>
<evidence type="ECO:0000256" key="2">
    <source>
        <dbReference type="ARBA" id="ARBA00001946"/>
    </source>
</evidence>
<dbReference type="RefSeq" id="WP_205049636.1">
    <property type="nucleotide sequence ID" value="NZ_JACJKX010000002.1"/>
</dbReference>
<comment type="function">
    <text evidence="9">Catalyzes the condensation of para-aminobenzoate (pABA) with 6-hydroxymethyl-7,8-dihydropterin diphosphate (DHPt-PP) to form 7,8-dihydropteroate (H2Pte), the immediate precursor of folate derivatives.</text>
</comment>
<sequence>MSEKKGNSMKWLCAGRELDLSFPLIMGIVNVTPDSFSDGGEHDDCDAAVKHALKLLDEGADILDIGGESTRPGAAEVSEKEELRRVIPVVEALAATGATISVDTSKPLVIKEAVKAGAHIINDIRALCLPGALQAAAETDAGICLMHMQGDPQSMQEKPTYKNLLQEVESFLLNRAAELEKVGIDSSRICLDYGFGFGKTVEQNFTLLANTARFARLPYPLLVGLSRKSSLGAVTGRGVHDRLVSSVTGALLAAQRGASILRVHDVAATRDAFTIWRMTVSQTQKE</sequence>
<dbReference type="EC" id="2.5.1.15" evidence="4 9"/>
<comment type="catalytic activity">
    <reaction evidence="1">
        <text>(7,8-dihydropterin-6-yl)methyl diphosphate + 4-aminobenzoate = 7,8-dihydropteroate + diphosphate</text>
        <dbReference type="Rhea" id="RHEA:19949"/>
        <dbReference type="ChEBI" id="CHEBI:17836"/>
        <dbReference type="ChEBI" id="CHEBI:17839"/>
        <dbReference type="ChEBI" id="CHEBI:33019"/>
        <dbReference type="ChEBI" id="CHEBI:72950"/>
        <dbReference type="EC" id="2.5.1.15"/>
    </reaction>
</comment>
<keyword evidence="7 9" id="KW-0460">Magnesium</keyword>
<feature type="domain" description="Pterin-binding" evidence="10">
    <location>
        <begin position="23"/>
        <end position="274"/>
    </location>
</feature>
<keyword evidence="5 9" id="KW-0808">Transferase</keyword>
<dbReference type="PANTHER" id="PTHR20941:SF1">
    <property type="entry name" value="FOLIC ACID SYNTHESIS PROTEIN FOL1"/>
    <property type="match status" value="1"/>
</dbReference>
<evidence type="ECO:0000256" key="8">
    <source>
        <dbReference type="ARBA" id="ARBA00022909"/>
    </source>
</evidence>
<proteinExistence type="inferred from homology"/>
<dbReference type="GO" id="GO:0004156">
    <property type="term" value="F:dihydropteroate synthase activity"/>
    <property type="evidence" value="ECO:0007669"/>
    <property type="project" value="UniProtKB-EC"/>
</dbReference>
<name>A0ABS2GS71_9BURK</name>
<dbReference type="InterPro" id="IPR000489">
    <property type="entry name" value="Pterin-binding_dom"/>
</dbReference>
<dbReference type="InterPro" id="IPR006390">
    <property type="entry name" value="DHP_synth_dom"/>
</dbReference>
<dbReference type="PROSITE" id="PS00792">
    <property type="entry name" value="DHPS_1"/>
    <property type="match status" value="1"/>
</dbReference>
<dbReference type="InterPro" id="IPR011005">
    <property type="entry name" value="Dihydropteroate_synth-like_sf"/>
</dbReference>